<name>A0A151IA88_9HYME</name>
<dbReference type="Proteomes" id="UP000078542">
    <property type="component" value="Unassembled WGS sequence"/>
</dbReference>
<dbReference type="Pfam" id="PF26215">
    <property type="entry name" value="HTH_animal"/>
    <property type="match status" value="1"/>
</dbReference>
<dbReference type="InterPro" id="IPR035901">
    <property type="entry name" value="GIY-YIG_endonuc_sf"/>
</dbReference>
<dbReference type="EMBL" id="KQ978241">
    <property type="protein sequence ID" value="KYM96041.1"/>
    <property type="molecule type" value="Genomic_DNA"/>
</dbReference>
<dbReference type="Gene3D" id="3.40.1440.10">
    <property type="entry name" value="GIY-YIG endonuclease"/>
    <property type="match status" value="1"/>
</dbReference>
<dbReference type="InterPro" id="IPR000305">
    <property type="entry name" value="GIY-YIG_endonuc"/>
</dbReference>
<dbReference type="CDD" id="cd10442">
    <property type="entry name" value="GIY-YIG_PLEs"/>
    <property type="match status" value="1"/>
</dbReference>
<dbReference type="InterPro" id="IPR058912">
    <property type="entry name" value="HTH_animal"/>
</dbReference>
<gene>
    <name evidence="3" type="ORF">ALC62_13311</name>
</gene>
<protein>
    <recommendedName>
        <fullName evidence="2">GIY-YIG domain-containing protein</fullName>
    </recommendedName>
</protein>
<dbReference type="PANTHER" id="PTHR21301">
    <property type="entry name" value="REVERSE TRANSCRIPTASE"/>
    <property type="match status" value="1"/>
</dbReference>
<organism evidence="3 4">
    <name type="scientific">Cyphomyrmex costatus</name>
    <dbReference type="NCBI Taxonomy" id="456900"/>
    <lineage>
        <taxon>Eukaryota</taxon>
        <taxon>Metazoa</taxon>
        <taxon>Ecdysozoa</taxon>
        <taxon>Arthropoda</taxon>
        <taxon>Hexapoda</taxon>
        <taxon>Insecta</taxon>
        <taxon>Pterygota</taxon>
        <taxon>Neoptera</taxon>
        <taxon>Endopterygota</taxon>
        <taxon>Hymenoptera</taxon>
        <taxon>Apocrita</taxon>
        <taxon>Aculeata</taxon>
        <taxon>Formicoidea</taxon>
        <taxon>Formicidae</taxon>
        <taxon>Myrmicinae</taxon>
        <taxon>Cyphomyrmex</taxon>
    </lineage>
</organism>
<keyword evidence="4" id="KW-1185">Reference proteome</keyword>
<evidence type="ECO:0000313" key="3">
    <source>
        <dbReference type="EMBL" id="KYM96041.1"/>
    </source>
</evidence>
<sequence>RNPICHKRGVIYGFVDKIIRLCHPRFHTFNLIDAINILLNNGYPLRFIFSTIHNRVKFHIHNNKTIQNNTNRKFFAVPYVNSVSEKFAPLVSVAHCNLAYTIPNTLNKFIKKGKDQLKPLNNQNVVYRISCEDCDASYVGQTKRQLKTRVHEHVSDINKKVKSPSAISNHRIENNHKFDWDNVKILDIEPSYSKRLISEMVHIKRQKHSLNRQNDTDSLPESYSNIIQSLSPS</sequence>
<dbReference type="PANTHER" id="PTHR21301:SF10">
    <property type="entry name" value="REVERSE TRANSCRIPTASE DOMAIN-CONTAINING PROTEIN"/>
    <property type="match status" value="1"/>
</dbReference>
<reference evidence="3 4" key="1">
    <citation type="submission" date="2016-03" db="EMBL/GenBank/DDBJ databases">
        <title>Cyphomyrmex costatus WGS genome.</title>
        <authorList>
            <person name="Nygaard S."/>
            <person name="Hu H."/>
            <person name="Boomsma J."/>
            <person name="Zhang G."/>
        </authorList>
    </citation>
    <scope>NUCLEOTIDE SEQUENCE [LARGE SCALE GENOMIC DNA]</scope>
    <source>
        <strain evidence="3">MS0001</strain>
        <tissue evidence="3">Whole body</tissue>
    </source>
</reference>
<proteinExistence type="predicted"/>
<evidence type="ECO:0000313" key="4">
    <source>
        <dbReference type="Proteomes" id="UP000078542"/>
    </source>
</evidence>
<dbReference type="AlphaFoldDB" id="A0A151IA88"/>
<feature type="region of interest" description="Disordered" evidence="1">
    <location>
        <begin position="207"/>
        <end position="233"/>
    </location>
</feature>
<dbReference type="SUPFAM" id="SSF82771">
    <property type="entry name" value="GIY-YIG endonuclease"/>
    <property type="match status" value="1"/>
</dbReference>
<evidence type="ECO:0000259" key="2">
    <source>
        <dbReference type="PROSITE" id="PS50164"/>
    </source>
</evidence>
<dbReference type="Pfam" id="PF01541">
    <property type="entry name" value="GIY-YIG"/>
    <property type="match status" value="1"/>
</dbReference>
<feature type="compositionally biased region" description="Polar residues" evidence="1">
    <location>
        <begin position="211"/>
        <end position="233"/>
    </location>
</feature>
<feature type="non-terminal residue" evidence="3">
    <location>
        <position position="1"/>
    </location>
</feature>
<feature type="domain" description="GIY-YIG" evidence="2">
    <location>
        <begin position="122"/>
        <end position="212"/>
    </location>
</feature>
<evidence type="ECO:0000256" key="1">
    <source>
        <dbReference type="SAM" id="MobiDB-lite"/>
    </source>
</evidence>
<dbReference type="PROSITE" id="PS50164">
    <property type="entry name" value="GIY_YIG"/>
    <property type="match status" value="1"/>
</dbReference>
<accession>A0A151IA88</accession>